<dbReference type="Proteomes" id="UP000798662">
    <property type="component" value="Chromosome 1"/>
</dbReference>
<reference evidence="1" key="1">
    <citation type="submission" date="2019-11" db="EMBL/GenBank/DDBJ databases">
        <title>Nori genome reveals adaptations in red seaweeds to the harsh intertidal environment.</title>
        <authorList>
            <person name="Wang D."/>
            <person name="Mao Y."/>
        </authorList>
    </citation>
    <scope>NUCLEOTIDE SEQUENCE</scope>
    <source>
        <tissue evidence="1">Gametophyte</tissue>
    </source>
</reference>
<name>A0ACC3BPS8_PYRYE</name>
<evidence type="ECO:0000313" key="1">
    <source>
        <dbReference type="EMBL" id="KAK1859980.1"/>
    </source>
</evidence>
<evidence type="ECO:0000313" key="2">
    <source>
        <dbReference type="Proteomes" id="UP000798662"/>
    </source>
</evidence>
<comment type="caution">
    <text evidence="1">The sequence shown here is derived from an EMBL/GenBank/DDBJ whole genome shotgun (WGS) entry which is preliminary data.</text>
</comment>
<protein>
    <submittedName>
        <fullName evidence="1">Uncharacterized protein</fullName>
    </submittedName>
</protein>
<proteinExistence type="predicted"/>
<sequence length="764" mass="84379">MWSAFIPMQQPLHGDGLSSAMAPPLLLCLSRKNGAHMPSRAAAVVRSRPRGCVMADSADESVGPGPVGHSSEPLADANDVQLRIPYEDIKFTDLRGNGMLFFDFTAFIPALLLYEAKNMLFTRPSRFGKSLFLDTFATYVDQNTSEKDFRAAFGGTAVFPDGSKPLPVDARSYCVLRLGLGLDVSNSHPVMLQEQLGRVILRACRKLMRRYKLTVPDVLLSSSSPKDALDVLEGVVNAVIESGRRLFILIDEYDLFANELMLKDPAVYSRLVADGKASKTLSPISGLYVLLKKIAQETELDAFRTFSVGITPIALADASGPRSIVDLTRKEQFADVLGVREETVARALDALILSDSHRGLVLDRMREYYSGFRFYGGRTPLYHPRLCTFFFKRLLSSTSFVDVMTSPATGVETLLGLMDCPDVGLSEYSISFMLGQPQFRNALLLGGMLELPTERGVMSLGARREVTMSIGAFQQKLLFANVLSTSSASSFGSPQDRVRLYLYFHGVLAYVRTMWCPTTNEMRVVLRVPNLTAIARFSGELQSLREERIGDIIRTVCYPSEFEVQRLISSLIQHPGGLANERSWDEVCFQASISSYILGAAKNTAQDLSVRSEMPTSVIVNSGREQVVSSTDIVVESCGGTVALLMELKVIHRSSVRERKASGLPFSTIHSYLSNKAEPGFVLSDDILLSLGLKTGFILRDAENNLARISTNKDPVIVGDLQELALSQAQRHRRNLRTEYDSLRCFSVVMVGYAVLVRELLDDE</sequence>
<accession>A0ACC3BPS8</accession>
<keyword evidence="2" id="KW-1185">Reference proteome</keyword>
<gene>
    <name evidence="1" type="ORF">I4F81_002572</name>
</gene>
<organism evidence="1 2">
    <name type="scientific">Pyropia yezoensis</name>
    <name type="common">Susabi-nori</name>
    <name type="synonym">Porphyra yezoensis</name>
    <dbReference type="NCBI Taxonomy" id="2788"/>
    <lineage>
        <taxon>Eukaryota</taxon>
        <taxon>Rhodophyta</taxon>
        <taxon>Bangiophyceae</taxon>
        <taxon>Bangiales</taxon>
        <taxon>Bangiaceae</taxon>
        <taxon>Pyropia</taxon>
    </lineage>
</organism>
<dbReference type="EMBL" id="CM020618">
    <property type="protein sequence ID" value="KAK1859980.1"/>
    <property type="molecule type" value="Genomic_DNA"/>
</dbReference>